<dbReference type="EMBL" id="AP028055">
    <property type="protein sequence ID" value="BEG98659.1"/>
    <property type="molecule type" value="Genomic_DNA"/>
</dbReference>
<gene>
    <name evidence="2" type="ORF">BSYN_09240</name>
</gene>
<dbReference type="Proteomes" id="UP001496674">
    <property type="component" value="Chromosome"/>
</dbReference>
<reference evidence="2 3" key="1">
    <citation type="submission" date="2023-04" db="EMBL/GenBank/DDBJ databases">
        <title>Draft genome sequence of acteroides sedimenti strain YN3PY1.</title>
        <authorList>
            <person name="Yoshida N."/>
        </authorList>
    </citation>
    <scope>NUCLEOTIDE SEQUENCE [LARGE SCALE GENOMIC DNA]</scope>
    <source>
        <strain evidence="2 3">YN3PY1</strain>
    </source>
</reference>
<dbReference type="RefSeq" id="WP_353333773.1">
    <property type="nucleotide sequence ID" value="NZ_AP028055.1"/>
</dbReference>
<sequence length="217" mass="24952">MIDIKEICKRRGITQAELAQRMGISASTLAQSIHGNPRLDRVQAIADALNISIGELFPHGQGSFTALISYEDKLFKATTFERLNDIINHLKVKEMLRTAKEFRIEKPYGMIYNIACNKALVFNREYQRIGETSGIISIFNAELENVNLSGLTKEMEEKLFETIRIDKGNPIGFFYSDKTSPCISREDEEKQLDLIDIYNQRIDLLFKLLPELQNMWK</sequence>
<dbReference type="Pfam" id="PF13443">
    <property type="entry name" value="HTH_26"/>
    <property type="match status" value="1"/>
</dbReference>
<protein>
    <recommendedName>
        <fullName evidence="1">HTH cro/C1-type domain-containing protein</fullName>
    </recommendedName>
</protein>
<organism evidence="2 3">
    <name type="scientific">Bacteroides sedimenti</name>
    <dbReference type="NCBI Taxonomy" id="2136147"/>
    <lineage>
        <taxon>Bacteria</taxon>
        <taxon>Pseudomonadati</taxon>
        <taxon>Bacteroidota</taxon>
        <taxon>Bacteroidia</taxon>
        <taxon>Bacteroidales</taxon>
        <taxon>Bacteroidaceae</taxon>
        <taxon>Bacteroides</taxon>
    </lineage>
</organism>
<dbReference type="SMART" id="SM00530">
    <property type="entry name" value="HTH_XRE"/>
    <property type="match status" value="1"/>
</dbReference>
<evidence type="ECO:0000313" key="3">
    <source>
        <dbReference type="Proteomes" id="UP001496674"/>
    </source>
</evidence>
<keyword evidence="3" id="KW-1185">Reference proteome</keyword>
<dbReference type="InterPro" id="IPR001387">
    <property type="entry name" value="Cro/C1-type_HTH"/>
</dbReference>
<dbReference type="CDD" id="cd00093">
    <property type="entry name" value="HTH_XRE"/>
    <property type="match status" value="1"/>
</dbReference>
<name>A0ABM8IBZ6_9BACE</name>
<dbReference type="SUPFAM" id="SSF47413">
    <property type="entry name" value="lambda repressor-like DNA-binding domains"/>
    <property type="match status" value="1"/>
</dbReference>
<accession>A0ABM8IBZ6</accession>
<dbReference type="Gene3D" id="1.10.260.40">
    <property type="entry name" value="lambda repressor-like DNA-binding domains"/>
    <property type="match status" value="1"/>
</dbReference>
<evidence type="ECO:0000313" key="2">
    <source>
        <dbReference type="EMBL" id="BEG98659.1"/>
    </source>
</evidence>
<dbReference type="PROSITE" id="PS50943">
    <property type="entry name" value="HTH_CROC1"/>
    <property type="match status" value="1"/>
</dbReference>
<dbReference type="InterPro" id="IPR010982">
    <property type="entry name" value="Lambda_DNA-bd_dom_sf"/>
</dbReference>
<evidence type="ECO:0000259" key="1">
    <source>
        <dbReference type="PROSITE" id="PS50943"/>
    </source>
</evidence>
<feature type="domain" description="HTH cro/C1-type" evidence="1">
    <location>
        <begin position="4"/>
        <end position="56"/>
    </location>
</feature>
<proteinExistence type="predicted"/>